<dbReference type="EMBL" id="NTJZ01000002">
    <property type="protein sequence ID" value="PDH35006.1"/>
    <property type="molecule type" value="Genomic_DNA"/>
</dbReference>
<gene>
    <name evidence="4" type="ORF">CNF02_02980</name>
</gene>
<dbReference type="Pfam" id="PF04234">
    <property type="entry name" value="CopC"/>
    <property type="match status" value="1"/>
</dbReference>
<evidence type="ECO:0000313" key="4">
    <source>
        <dbReference type="EMBL" id="PDH35006.1"/>
    </source>
</evidence>
<proteinExistence type="predicted"/>
<dbReference type="SUPFAM" id="SSF81296">
    <property type="entry name" value="E set domains"/>
    <property type="match status" value="1"/>
</dbReference>
<comment type="caution">
    <text evidence="4">The sequence shown here is derived from an EMBL/GenBank/DDBJ whole genome shotgun (WGS) entry which is preliminary data.</text>
</comment>
<evidence type="ECO:0000256" key="2">
    <source>
        <dbReference type="ARBA" id="ARBA00023008"/>
    </source>
</evidence>
<evidence type="ECO:0000259" key="3">
    <source>
        <dbReference type="Pfam" id="PF04234"/>
    </source>
</evidence>
<keyword evidence="2" id="KW-0186">Copper</keyword>
<dbReference type="AlphaFoldDB" id="A0A2A5WFW4"/>
<evidence type="ECO:0000313" key="5">
    <source>
        <dbReference type="Proteomes" id="UP000219329"/>
    </source>
</evidence>
<organism evidence="4 5">
    <name type="scientific">OM182 bacterium MED-G28</name>
    <dbReference type="NCBI Taxonomy" id="1986256"/>
    <lineage>
        <taxon>Bacteria</taxon>
        <taxon>Pseudomonadati</taxon>
        <taxon>Pseudomonadota</taxon>
        <taxon>Gammaproteobacteria</taxon>
        <taxon>OMG group</taxon>
        <taxon>OM182 clade</taxon>
    </lineage>
</organism>
<dbReference type="GO" id="GO:0046688">
    <property type="term" value="P:response to copper ion"/>
    <property type="evidence" value="ECO:0007669"/>
    <property type="project" value="InterPro"/>
</dbReference>
<name>A0A2A5WFW4_9GAMM</name>
<sequence length="123" mass="13848">MRKLFNIMTVLLLSTMLFACISERNYSPLLRAEPERNSELTRAPRTLRLFYDALPDVAQSSLKLVGPSGEHELRGLHTMAADDLMIEIMDPVTTGDYSVEWRAVVGDDPTVYSGHFNFSVRGN</sequence>
<dbReference type="InterPro" id="IPR014756">
    <property type="entry name" value="Ig_E-set"/>
</dbReference>
<dbReference type="InterPro" id="IPR007348">
    <property type="entry name" value="CopC_dom"/>
</dbReference>
<keyword evidence="1" id="KW-0732">Signal</keyword>
<dbReference type="Gene3D" id="2.60.40.1220">
    <property type="match status" value="1"/>
</dbReference>
<reference evidence="4 5" key="1">
    <citation type="submission" date="2017-08" db="EMBL/GenBank/DDBJ databases">
        <title>Fine stratification of microbial communities through a metagenomic profile of the photic zone.</title>
        <authorList>
            <person name="Haro-Moreno J.M."/>
            <person name="Lopez-Perez M."/>
            <person name="De La Torre J."/>
            <person name="Picazo A."/>
            <person name="Camacho A."/>
            <person name="Rodriguez-Valera F."/>
        </authorList>
    </citation>
    <scope>NUCLEOTIDE SEQUENCE [LARGE SCALE GENOMIC DNA]</scope>
    <source>
        <strain evidence="4">MED-G28</strain>
    </source>
</reference>
<dbReference type="GO" id="GO:0042597">
    <property type="term" value="C:periplasmic space"/>
    <property type="evidence" value="ECO:0007669"/>
    <property type="project" value="InterPro"/>
</dbReference>
<dbReference type="InterPro" id="IPR014755">
    <property type="entry name" value="Cu-Rt/internalin_Ig-like"/>
</dbReference>
<protein>
    <recommendedName>
        <fullName evidence="3">CopC domain-containing protein</fullName>
    </recommendedName>
</protein>
<feature type="domain" description="CopC" evidence="3">
    <location>
        <begin position="29"/>
        <end position="120"/>
    </location>
</feature>
<accession>A0A2A5WFW4</accession>
<evidence type="ECO:0000256" key="1">
    <source>
        <dbReference type="ARBA" id="ARBA00022729"/>
    </source>
</evidence>
<dbReference type="PROSITE" id="PS51257">
    <property type="entry name" value="PROKAR_LIPOPROTEIN"/>
    <property type="match status" value="1"/>
</dbReference>
<dbReference type="Proteomes" id="UP000219329">
    <property type="component" value="Unassembled WGS sequence"/>
</dbReference>
<dbReference type="GO" id="GO:0005507">
    <property type="term" value="F:copper ion binding"/>
    <property type="evidence" value="ECO:0007669"/>
    <property type="project" value="InterPro"/>
</dbReference>